<reference evidence="2 3" key="2">
    <citation type="submission" date="2024-07" db="EMBL/GenBank/DDBJ databases">
        <authorList>
            <person name="Akdeniz Z."/>
        </authorList>
    </citation>
    <scope>NUCLEOTIDE SEQUENCE [LARGE SCALE GENOMIC DNA]</scope>
</reference>
<organism evidence="1">
    <name type="scientific">Hexamita inflata</name>
    <dbReference type="NCBI Taxonomy" id="28002"/>
    <lineage>
        <taxon>Eukaryota</taxon>
        <taxon>Metamonada</taxon>
        <taxon>Diplomonadida</taxon>
        <taxon>Hexamitidae</taxon>
        <taxon>Hexamitinae</taxon>
        <taxon>Hexamita</taxon>
    </lineage>
</organism>
<sequence length="219" mass="25383">MQIVYGVDYLYNTIYLCLDHPKSPISKIQSNLILIDGNTRGRFTLFQELCRSSEEDFDADSGKTRSKIFQVSFLNKAAYFPNDHQYPVEQVRNIYLTKPVVMLIRDNVITNRVVTKESSEQCKQTVNAIYNNQTENNNIRFEYAGTVEYASQLEYEDSHHKQRQSAQTSYGRLINQTSKRPNLISLMVLIVQLIQLPMKQLTCLSFIIFNQYSQSLLGQ</sequence>
<gene>
    <name evidence="1" type="ORF">HINF_LOCUS26844</name>
    <name evidence="2" type="ORF">HINF_LOCUS64082</name>
</gene>
<accession>A0AA86PQI5</accession>
<evidence type="ECO:0000313" key="3">
    <source>
        <dbReference type="Proteomes" id="UP001642409"/>
    </source>
</evidence>
<comment type="caution">
    <text evidence="1">The sequence shown here is derived from an EMBL/GenBank/DDBJ whole genome shotgun (WGS) entry which is preliminary data.</text>
</comment>
<reference evidence="1" key="1">
    <citation type="submission" date="2023-06" db="EMBL/GenBank/DDBJ databases">
        <authorList>
            <person name="Kurt Z."/>
        </authorList>
    </citation>
    <scope>NUCLEOTIDE SEQUENCE</scope>
</reference>
<evidence type="ECO:0000313" key="2">
    <source>
        <dbReference type="EMBL" id="CAL6088345.1"/>
    </source>
</evidence>
<name>A0AA86PQI5_9EUKA</name>
<dbReference type="EMBL" id="CAXDID020000407">
    <property type="protein sequence ID" value="CAL6088345.1"/>
    <property type="molecule type" value="Genomic_DNA"/>
</dbReference>
<proteinExistence type="predicted"/>
<dbReference type="AlphaFoldDB" id="A0AA86PQI5"/>
<evidence type="ECO:0000313" key="1">
    <source>
        <dbReference type="EMBL" id="CAI9939199.1"/>
    </source>
</evidence>
<dbReference type="EMBL" id="CATOUU010000662">
    <property type="protein sequence ID" value="CAI9939199.1"/>
    <property type="molecule type" value="Genomic_DNA"/>
</dbReference>
<keyword evidence="3" id="KW-1185">Reference proteome</keyword>
<dbReference type="Proteomes" id="UP001642409">
    <property type="component" value="Unassembled WGS sequence"/>
</dbReference>
<protein>
    <submittedName>
        <fullName evidence="2">Hypothetical_protein</fullName>
    </submittedName>
</protein>